<dbReference type="InterPro" id="IPR051477">
    <property type="entry name" value="Expansin_CellWall"/>
</dbReference>
<keyword evidence="6" id="KW-1185">Reference proteome</keyword>
<feature type="domain" description="RlpA-like protein double-psi beta-barrel" evidence="4">
    <location>
        <begin position="203"/>
        <end position="249"/>
    </location>
</feature>
<feature type="region of interest" description="Disordered" evidence="2">
    <location>
        <begin position="38"/>
        <end position="79"/>
    </location>
</feature>
<feature type="region of interest" description="Disordered" evidence="2">
    <location>
        <begin position="93"/>
        <end position="149"/>
    </location>
</feature>
<evidence type="ECO:0000256" key="3">
    <source>
        <dbReference type="SAM" id="SignalP"/>
    </source>
</evidence>
<dbReference type="InterPro" id="IPR036908">
    <property type="entry name" value="RlpA-like_sf"/>
</dbReference>
<dbReference type="AlphaFoldDB" id="A0AAW0GYK5"/>
<protein>
    <recommendedName>
        <fullName evidence="4">RlpA-like protein double-psi beta-barrel domain-containing protein</fullName>
    </recommendedName>
</protein>
<dbReference type="InterPro" id="IPR009009">
    <property type="entry name" value="RlpA-like_DPBB"/>
</dbReference>
<accession>A0AAW0GYK5</accession>
<organism evidence="5 6">
    <name type="scientific">Cerrena zonata</name>
    <dbReference type="NCBI Taxonomy" id="2478898"/>
    <lineage>
        <taxon>Eukaryota</taxon>
        <taxon>Fungi</taxon>
        <taxon>Dikarya</taxon>
        <taxon>Basidiomycota</taxon>
        <taxon>Agaricomycotina</taxon>
        <taxon>Agaricomycetes</taxon>
        <taxon>Polyporales</taxon>
        <taxon>Cerrenaceae</taxon>
        <taxon>Cerrena</taxon>
    </lineage>
</organism>
<dbReference type="CDD" id="cd22191">
    <property type="entry name" value="DPBB_RlpA_EXP_N-like"/>
    <property type="match status" value="1"/>
</dbReference>
<sequence>MFVGKAILVASLALSVSALATPHAAHGKRHHDIAARVASPEAHPEPIVHVAPRKRSAKRCKAPASSSVAPSSSSSAPAVTSSAVINVGADPATTSEAPVAVTTEAPAPTTSKAPATTKAATTKAAETPTTTTQAPAPTTTASSGGSGSGDTYSGDGTFYDTGLGACGITNSDSDFIAAIGHGGFDSFPGYNGANPNNNPICNKEALVHYQGKSVKVKITDRCGGCDNPYSLDFSPAAFQQLADPSVGRIHDITWSWV</sequence>
<feature type="compositionally biased region" description="Low complexity" evidence="2">
    <location>
        <begin position="96"/>
        <end position="149"/>
    </location>
</feature>
<evidence type="ECO:0000256" key="2">
    <source>
        <dbReference type="SAM" id="MobiDB-lite"/>
    </source>
</evidence>
<feature type="compositionally biased region" description="Low complexity" evidence="2">
    <location>
        <begin position="62"/>
        <end position="79"/>
    </location>
</feature>
<dbReference type="Gene3D" id="2.40.40.10">
    <property type="entry name" value="RlpA-like domain"/>
    <property type="match status" value="1"/>
</dbReference>
<feature type="chain" id="PRO_5043945520" description="RlpA-like protein double-psi beta-barrel domain-containing protein" evidence="3">
    <location>
        <begin position="19"/>
        <end position="257"/>
    </location>
</feature>
<dbReference type="Pfam" id="PF03330">
    <property type="entry name" value="DPBB_1"/>
    <property type="match status" value="1"/>
</dbReference>
<dbReference type="PANTHER" id="PTHR31836:SF28">
    <property type="entry name" value="SRCR DOMAIN-CONTAINING PROTEIN-RELATED"/>
    <property type="match status" value="1"/>
</dbReference>
<dbReference type="Proteomes" id="UP001385951">
    <property type="component" value="Unassembled WGS sequence"/>
</dbReference>
<evidence type="ECO:0000313" key="5">
    <source>
        <dbReference type="EMBL" id="KAK7694839.1"/>
    </source>
</evidence>
<name>A0AAW0GYK5_9APHY</name>
<evidence type="ECO:0000259" key="4">
    <source>
        <dbReference type="Pfam" id="PF03330"/>
    </source>
</evidence>
<gene>
    <name evidence="5" type="ORF">QCA50_002027</name>
</gene>
<feature type="signal peptide" evidence="3">
    <location>
        <begin position="1"/>
        <end position="18"/>
    </location>
</feature>
<proteinExistence type="predicted"/>
<keyword evidence="1 3" id="KW-0732">Signal</keyword>
<dbReference type="SUPFAM" id="SSF50685">
    <property type="entry name" value="Barwin-like endoglucanases"/>
    <property type="match status" value="1"/>
</dbReference>
<evidence type="ECO:0000256" key="1">
    <source>
        <dbReference type="ARBA" id="ARBA00022729"/>
    </source>
</evidence>
<dbReference type="EMBL" id="JASBNA010000002">
    <property type="protein sequence ID" value="KAK7694839.1"/>
    <property type="molecule type" value="Genomic_DNA"/>
</dbReference>
<evidence type="ECO:0000313" key="6">
    <source>
        <dbReference type="Proteomes" id="UP001385951"/>
    </source>
</evidence>
<feature type="compositionally biased region" description="Basic residues" evidence="2">
    <location>
        <begin position="51"/>
        <end position="61"/>
    </location>
</feature>
<dbReference type="PANTHER" id="PTHR31836">
    <property type="match status" value="1"/>
</dbReference>
<reference evidence="5 6" key="1">
    <citation type="submission" date="2022-09" db="EMBL/GenBank/DDBJ databases">
        <authorList>
            <person name="Palmer J.M."/>
        </authorList>
    </citation>
    <scope>NUCLEOTIDE SEQUENCE [LARGE SCALE GENOMIC DNA]</scope>
    <source>
        <strain evidence="5 6">DSM 7382</strain>
    </source>
</reference>
<comment type="caution">
    <text evidence="5">The sequence shown here is derived from an EMBL/GenBank/DDBJ whole genome shotgun (WGS) entry which is preliminary data.</text>
</comment>